<gene>
    <name evidence="2" type="ORF">KXQ929_LOCUS46666</name>
</gene>
<name>A0A820J8L0_9BILA</name>
<keyword evidence="1" id="KW-1133">Transmembrane helix</keyword>
<feature type="transmembrane region" description="Helical" evidence="1">
    <location>
        <begin position="25"/>
        <end position="46"/>
    </location>
</feature>
<keyword evidence="1" id="KW-0472">Membrane</keyword>
<dbReference type="EMBL" id="CAJOBB010015867">
    <property type="protein sequence ID" value="CAF4321780.1"/>
    <property type="molecule type" value="Genomic_DNA"/>
</dbReference>
<dbReference type="SUPFAM" id="SSF53335">
    <property type="entry name" value="S-adenosyl-L-methionine-dependent methyltransferases"/>
    <property type="match status" value="1"/>
</dbReference>
<keyword evidence="1" id="KW-0812">Transmembrane</keyword>
<comment type="caution">
    <text evidence="2">The sequence shown here is derived from an EMBL/GenBank/DDBJ whole genome shotgun (WGS) entry which is preliminary data.</text>
</comment>
<dbReference type="InterPro" id="IPR029063">
    <property type="entry name" value="SAM-dependent_MTases_sf"/>
</dbReference>
<accession>A0A820J8L0</accession>
<organism evidence="2 3">
    <name type="scientific">Adineta steineri</name>
    <dbReference type="NCBI Taxonomy" id="433720"/>
    <lineage>
        <taxon>Eukaryota</taxon>
        <taxon>Metazoa</taxon>
        <taxon>Spiralia</taxon>
        <taxon>Gnathifera</taxon>
        <taxon>Rotifera</taxon>
        <taxon>Eurotatoria</taxon>
        <taxon>Bdelloidea</taxon>
        <taxon>Adinetida</taxon>
        <taxon>Adinetidae</taxon>
        <taxon>Adineta</taxon>
    </lineage>
</organism>
<dbReference type="Gene3D" id="3.40.50.150">
    <property type="entry name" value="Vaccinia Virus protein VP39"/>
    <property type="match status" value="1"/>
</dbReference>
<dbReference type="Proteomes" id="UP000663868">
    <property type="component" value="Unassembled WGS sequence"/>
</dbReference>
<protein>
    <submittedName>
        <fullName evidence="2">Uncharacterized protein</fullName>
    </submittedName>
</protein>
<proteinExistence type="predicted"/>
<evidence type="ECO:0000256" key="1">
    <source>
        <dbReference type="SAM" id="Phobius"/>
    </source>
</evidence>
<sequence>ESIIDEMFGHIKYIHGCRFLTKTKWFIMFILIIVLLFIINYNKLFYVKYEEETNKYASLVFMSAEEHNIIRLYLNKSHTMLEYGSGYSTLYFSQFVNAYYSIEHNEQWYKTVKSLIDQSPVISLIIKKYILIPINPGYKGWKGGFSEGNKIQFHDYIQAVHSLNVIKFDRVLIDGRARVDCAFKIYPYLDKNSIIFVHDYTKRSHYFNISKKYYKIILQTYEDRTLAAFKLR</sequence>
<dbReference type="AlphaFoldDB" id="A0A820J8L0"/>
<feature type="non-terminal residue" evidence="2">
    <location>
        <position position="1"/>
    </location>
</feature>
<evidence type="ECO:0000313" key="3">
    <source>
        <dbReference type="Proteomes" id="UP000663868"/>
    </source>
</evidence>
<evidence type="ECO:0000313" key="2">
    <source>
        <dbReference type="EMBL" id="CAF4321780.1"/>
    </source>
</evidence>
<reference evidence="2" key="1">
    <citation type="submission" date="2021-02" db="EMBL/GenBank/DDBJ databases">
        <authorList>
            <person name="Nowell W R."/>
        </authorList>
    </citation>
    <scope>NUCLEOTIDE SEQUENCE</scope>
</reference>